<organism evidence="9 10">
    <name type="scientific">Pseudodesulfovibrio aespoeensis (strain ATCC 700646 / DSM 10631 / Aspo-2)</name>
    <name type="common">Desulfovibrio aespoeensis</name>
    <dbReference type="NCBI Taxonomy" id="643562"/>
    <lineage>
        <taxon>Bacteria</taxon>
        <taxon>Pseudomonadati</taxon>
        <taxon>Thermodesulfobacteriota</taxon>
        <taxon>Desulfovibrionia</taxon>
        <taxon>Desulfovibrionales</taxon>
        <taxon>Desulfovibrionaceae</taxon>
    </lineage>
</organism>
<dbReference type="EMBL" id="CP002431">
    <property type="protein sequence ID" value="ADU61600.1"/>
    <property type="molecule type" value="Genomic_DNA"/>
</dbReference>
<comment type="similarity">
    <text evidence="7">Belongs to the binding-protein-dependent transport system permease family.</text>
</comment>
<protein>
    <submittedName>
        <fullName evidence="9">Binding-protein-dependent transport systems inner membrane component</fullName>
    </submittedName>
</protein>
<dbReference type="GO" id="GO:0005886">
    <property type="term" value="C:plasma membrane"/>
    <property type="evidence" value="ECO:0007669"/>
    <property type="project" value="UniProtKB-SubCell"/>
</dbReference>
<evidence type="ECO:0000259" key="8">
    <source>
        <dbReference type="PROSITE" id="PS50928"/>
    </source>
</evidence>
<dbReference type="KEGG" id="das:Daes_0581"/>
<evidence type="ECO:0000256" key="7">
    <source>
        <dbReference type="RuleBase" id="RU363032"/>
    </source>
</evidence>
<keyword evidence="4 7" id="KW-0812">Transmembrane</keyword>
<dbReference type="RefSeq" id="WP_013513536.1">
    <property type="nucleotide sequence ID" value="NC_014844.1"/>
</dbReference>
<evidence type="ECO:0000256" key="6">
    <source>
        <dbReference type="ARBA" id="ARBA00023136"/>
    </source>
</evidence>
<dbReference type="OrthoDB" id="9809660at2"/>
<name>E6VYE2_PSEA9</name>
<dbReference type="AlphaFoldDB" id="E6VYE2"/>
<evidence type="ECO:0000256" key="5">
    <source>
        <dbReference type="ARBA" id="ARBA00022989"/>
    </source>
</evidence>
<gene>
    <name evidence="9" type="ordered locus">Daes_0581</name>
</gene>
<evidence type="ECO:0000256" key="2">
    <source>
        <dbReference type="ARBA" id="ARBA00022448"/>
    </source>
</evidence>
<dbReference type="Pfam" id="PF00528">
    <property type="entry name" value="BPD_transp_1"/>
    <property type="match status" value="1"/>
</dbReference>
<feature type="transmembrane region" description="Helical" evidence="7">
    <location>
        <begin position="158"/>
        <end position="180"/>
    </location>
</feature>
<feature type="transmembrane region" description="Helical" evidence="7">
    <location>
        <begin position="49"/>
        <end position="78"/>
    </location>
</feature>
<dbReference type="GO" id="GO:0055085">
    <property type="term" value="P:transmembrane transport"/>
    <property type="evidence" value="ECO:0007669"/>
    <property type="project" value="InterPro"/>
</dbReference>
<keyword evidence="6 7" id="KW-0472">Membrane</keyword>
<dbReference type="InterPro" id="IPR000515">
    <property type="entry name" value="MetI-like"/>
</dbReference>
<keyword evidence="10" id="KW-1185">Reference proteome</keyword>
<feature type="transmembrane region" description="Helical" evidence="7">
    <location>
        <begin position="90"/>
        <end position="110"/>
    </location>
</feature>
<dbReference type="PANTHER" id="PTHR30151:SF0">
    <property type="entry name" value="ABC TRANSPORTER PERMEASE PROTEIN MJ0413-RELATED"/>
    <property type="match status" value="1"/>
</dbReference>
<feature type="domain" description="ABC transmembrane type-1" evidence="8">
    <location>
        <begin position="52"/>
        <end position="232"/>
    </location>
</feature>
<sequence length="251" mass="26601" precursor="true">MKGLPLAVSLTIAVGTWWAASLTFGAMLVPTPASVCRELGIMALQLETWTTLAITIARGLTGLVAALACALVLGVAAGSSPTAMRMITPLVAALQSCPPILWITLLMVWVGTGSTVAVTVVFASVFPPLFANIAQGCMALDRRLFDMARLYRIPKVRMLARVVLPGLAPYLLAGLSYAAATSWKITAVAEFLGSSTGIGAKVFWAYRMLEIPRLFAWAGIVILLGVALELLVIAPLRKSAETFTGKIREQA</sequence>
<evidence type="ECO:0000256" key="1">
    <source>
        <dbReference type="ARBA" id="ARBA00004651"/>
    </source>
</evidence>
<reference evidence="9 10" key="2">
    <citation type="journal article" date="2014" name="Genome Announc.">
        <title>Complete Genome Sequence of the Subsurface, Mesophilic Sulfate-Reducing Bacterium Desulfovibrio aespoeensis Aspo-2.</title>
        <authorList>
            <person name="Pedersen K."/>
            <person name="Bengtsson A."/>
            <person name="Edlund J."/>
            <person name="Rabe L."/>
            <person name="Hazen T."/>
            <person name="Chakraborty R."/>
            <person name="Goodwin L."/>
            <person name="Shapiro N."/>
        </authorList>
    </citation>
    <scope>NUCLEOTIDE SEQUENCE [LARGE SCALE GENOMIC DNA]</scope>
    <source>
        <strain evidence="10">ATCC 700646 / DSM 10631 / Aspo-2</strain>
    </source>
</reference>
<dbReference type="Proteomes" id="UP000002191">
    <property type="component" value="Chromosome"/>
</dbReference>
<feature type="transmembrane region" description="Helical" evidence="7">
    <location>
        <begin position="214"/>
        <end position="236"/>
    </location>
</feature>
<proteinExistence type="inferred from homology"/>
<feature type="transmembrane region" description="Helical" evidence="7">
    <location>
        <begin position="116"/>
        <end position="137"/>
    </location>
</feature>
<reference evidence="10" key="1">
    <citation type="submission" date="2010-12" db="EMBL/GenBank/DDBJ databases">
        <title>Complete sequence of Desulfovibrio aespoeensis Aspo-2.</title>
        <authorList>
            <consortium name="US DOE Joint Genome Institute"/>
            <person name="Lucas S."/>
            <person name="Copeland A."/>
            <person name="Lapidus A."/>
            <person name="Cheng J.-F."/>
            <person name="Goodwin L."/>
            <person name="Pitluck S."/>
            <person name="Chertkov O."/>
            <person name="Misra M."/>
            <person name="Detter J.C."/>
            <person name="Han C."/>
            <person name="Tapia R."/>
            <person name="Land M."/>
            <person name="Hauser L."/>
            <person name="Kyrpides N."/>
            <person name="Ivanova N."/>
            <person name="Ovchinnikova G."/>
            <person name="Pedersen K."/>
            <person name="Jagevall S."/>
            <person name="Hazen T."/>
            <person name="Woyke T."/>
        </authorList>
    </citation>
    <scope>NUCLEOTIDE SEQUENCE [LARGE SCALE GENOMIC DNA]</scope>
    <source>
        <strain evidence="10">ATCC 700646 / DSM 10631 / Aspo-2</strain>
    </source>
</reference>
<accession>E6VYE2</accession>
<dbReference type="InterPro" id="IPR035906">
    <property type="entry name" value="MetI-like_sf"/>
</dbReference>
<evidence type="ECO:0000256" key="4">
    <source>
        <dbReference type="ARBA" id="ARBA00022692"/>
    </source>
</evidence>
<dbReference type="PROSITE" id="PS50928">
    <property type="entry name" value="ABC_TM1"/>
    <property type="match status" value="1"/>
</dbReference>
<evidence type="ECO:0000313" key="9">
    <source>
        <dbReference type="EMBL" id="ADU61600.1"/>
    </source>
</evidence>
<evidence type="ECO:0000313" key="10">
    <source>
        <dbReference type="Proteomes" id="UP000002191"/>
    </source>
</evidence>
<evidence type="ECO:0000256" key="3">
    <source>
        <dbReference type="ARBA" id="ARBA00022475"/>
    </source>
</evidence>
<keyword evidence="5 7" id="KW-1133">Transmembrane helix</keyword>
<dbReference type="CDD" id="cd06261">
    <property type="entry name" value="TM_PBP2"/>
    <property type="match status" value="1"/>
</dbReference>
<keyword evidence="3" id="KW-1003">Cell membrane</keyword>
<dbReference type="STRING" id="643562.Daes_0581"/>
<dbReference type="SUPFAM" id="SSF161098">
    <property type="entry name" value="MetI-like"/>
    <property type="match status" value="1"/>
</dbReference>
<comment type="subcellular location">
    <subcellularLocation>
        <location evidence="1 7">Cell membrane</location>
        <topology evidence="1 7">Multi-pass membrane protein</topology>
    </subcellularLocation>
</comment>
<keyword evidence="2 7" id="KW-0813">Transport</keyword>
<dbReference type="PANTHER" id="PTHR30151">
    <property type="entry name" value="ALKANE SULFONATE ABC TRANSPORTER-RELATED, MEMBRANE SUBUNIT"/>
    <property type="match status" value="1"/>
</dbReference>
<dbReference type="Gene3D" id="1.10.3720.10">
    <property type="entry name" value="MetI-like"/>
    <property type="match status" value="1"/>
</dbReference>
<dbReference type="eggNOG" id="COG0600">
    <property type="taxonomic scope" value="Bacteria"/>
</dbReference>
<dbReference type="HOGENOM" id="CLU_046113_4_0_7"/>